<accession>X1SFW1</accession>
<proteinExistence type="predicted"/>
<evidence type="ECO:0008006" key="2">
    <source>
        <dbReference type="Google" id="ProtNLM"/>
    </source>
</evidence>
<sequence length="147" mass="17767">MVYISWVKLYHRLPLWWETVCIFLHDVGHWGKNYSDDLNAKREHWKAGAGIAGKLFGRKGFDLVAGHVGYNDHPKSLLYKPDKYSWYIAPYWWLWWNNVIEPYIRCGMKNREAILDFRAWVKRNIESGEYRSTHDAHTERQRRQTRK</sequence>
<evidence type="ECO:0000313" key="1">
    <source>
        <dbReference type="EMBL" id="GAI78001.1"/>
    </source>
</evidence>
<comment type="caution">
    <text evidence="1">The sequence shown here is derived from an EMBL/GenBank/DDBJ whole genome shotgun (WGS) entry which is preliminary data.</text>
</comment>
<reference evidence="1" key="1">
    <citation type="journal article" date="2014" name="Front. Microbiol.">
        <title>High frequency of phylogenetically diverse reductive dehalogenase-homologous genes in deep subseafloor sedimentary metagenomes.</title>
        <authorList>
            <person name="Kawai M."/>
            <person name="Futagami T."/>
            <person name="Toyoda A."/>
            <person name="Takaki Y."/>
            <person name="Nishi S."/>
            <person name="Hori S."/>
            <person name="Arai W."/>
            <person name="Tsubouchi T."/>
            <person name="Morono Y."/>
            <person name="Uchiyama I."/>
            <person name="Ito T."/>
            <person name="Fujiyama A."/>
            <person name="Inagaki F."/>
            <person name="Takami H."/>
        </authorList>
    </citation>
    <scope>NUCLEOTIDE SEQUENCE</scope>
    <source>
        <strain evidence="1">Expedition CK06-06</strain>
    </source>
</reference>
<dbReference type="AlphaFoldDB" id="X1SFW1"/>
<organism evidence="1">
    <name type="scientific">marine sediment metagenome</name>
    <dbReference type="NCBI Taxonomy" id="412755"/>
    <lineage>
        <taxon>unclassified sequences</taxon>
        <taxon>metagenomes</taxon>
        <taxon>ecological metagenomes</taxon>
    </lineage>
</organism>
<dbReference type="EMBL" id="BARW01006586">
    <property type="protein sequence ID" value="GAI78001.1"/>
    <property type="molecule type" value="Genomic_DNA"/>
</dbReference>
<protein>
    <recommendedName>
        <fullName evidence="2">HD domain-containing protein</fullName>
    </recommendedName>
</protein>
<name>X1SFW1_9ZZZZ</name>
<gene>
    <name evidence="1" type="ORF">S12H4_13841</name>
</gene>